<comment type="caution">
    <text evidence="1">The sequence shown here is derived from an EMBL/GenBank/DDBJ whole genome shotgun (WGS) entry which is preliminary data.</text>
</comment>
<protein>
    <submittedName>
        <fullName evidence="1">Uncharacterized protein</fullName>
    </submittedName>
</protein>
<evidence type="ECO:0000313" key="1">
    <source>
        <dbReference type="EMBL" id="REC43835.1"/>
    </source>
</evidence>
<dbReference type="RefSeq" id="WP_116099558.1">
    <property type="nucleotide sequence ID" value="NZ_QNVU01000041.1"/>
</dbReference>
<proteinExistence type="predicted"/>
<reference evidence="1 2" key="1">
    <citation type="journal article" date="2004" name="Emerg. Infect. Dis.">
        <title>Amoebae-resisting bacteria isolated from human nasal swabs by amoebal coculture.</title>
        <authorList>
            <person name="Greub G."/>
            <person name="La Scola B."/>
            <person name="Raoult D."/>
        </authorList>
    </citation>
    <scope>NUCLEOTIDE SEQUENCE [LARGE SCALE GENOMIC DNA]</scope>
    <source>
        <strain evidence="1 2">CCUG 51329</strain>
    </source>
</reference>
<accession>A0A3D9ARH6</accession>
<dbReference type="AlphaFoldDB" id="A0A3D9ARH6"/>
<dbReference type="EMBL" id="QNVU01000041">
    <property type="protein sequence ID" value="REC43835.1"/>
    <property type="molecule type" value="Genomic_DNA"/>
</dbReference>
<gene>
    <name evidence="1" type="ORF">DRF68_16640</name>
</gene>
<name>A0A3D9ARH6_9FLAO</name>
<evidence type="ECO:0000313" key="2">
    <source>
        <dbReference type="Proteomes" id="UP000256924"/>
    </source>
</evidence>
<sequence>MMKKNRSIIYQFIFIFSSVFLYSQETRIDTIRQKYKNIQEVIIYDKDYEKVDYSFALKQETDTKLLIGAGQSTYELGLKFKNNLEKKGIIKNITLFLHDTDKKFKLVDLEINIYKIDSLTEKPLEKLNNQKIVYTPKNRNKENVKINIQDYHIPFPKEGVLVSVKWLGNIGDKKIGPAIRLTNYEENLTYARFSESKEWERIPNLSKDKSSFTNVMIGLEVYVKKRKSDNE</sequence>
<organism evidence="1 2">
    <name type="scientific">Candidatus Chryseobacterium massiliense</name>
    <dbReference type="NCBI Taxonomy" id="204089"/>
    <lineage>
        <taxon>Bacteria</taxon>
        <taxon>Pseudomonadati</taxon>
        <taxon>Bacteroidota</taxon>
        <taxon>Flavobacteriia</taxon>
        <taxon>Flavobacteriales</taxon>
        <taxon>Weeksellaceae</taxon>
        <taxon>Chryseobacterium group</taxon>
        <taxon>Chryseobacterium</taxon>
    </lineage>
</organism>
<dbReference type="Proteomes" id="UP000256924">
    <property type="component" value="Unassembled WGS sequence"/>
</dbReference>
<keyword evidence="2" id="KW-1185">Reference proteome</keyword>